<dbReference type="Proteomes" id="UP000000304">
    <property type="component" value="Chromosome X"/>
</dbReference>
<sequence>MAFLSMDGAQSPTYKKSYQLSTELFVESSMRSPPLPLVAYSEKQVCPAVCRSDRILECTMHLLPNQFTTPNTLFKKDFCAKCKRNRKYRCLCTLRRCASYCTQLGLPPLIPQEAISSPPYWSPQHQYKWGEFYKEQNYECRVSWPYSGSIRSDRQQYLAIHGWL</sequence>
<accession>B4R5R7</accession>
<dbReference type="EMBL" id="CM000366">
    <property type="protein sequence ID" value="EDX18067.1"/>
    <property type="molecule type" value="Genomic_DNA"/>
</dbReference>
<proteinExistence type="predicted"/>
<dbReference type="AlphaFoldDB" id="B4R5R7"/>
<organism evidence="1 2">
    <name type="scientific">Drosophila simulans</name>
    <name type="common">Fruit fly</name>
    <dbReference type="NCBI Taxonomy" id="7240"/>
    <lineage>
        <taxon>Eukaryota</taxon>
        <taxon>Metazoa</taxon>
        <taxon>Ecdysozoa</taxon>
        <taxon>Arthropoda</taxon>
        <taxon>Hexapoda</taxon>
        <taxon>Insecta</taxon>
        <taxon>Pterygota</taxon>
        <taxon>Neoptera</taxon>
        <taxon>Endopterygota</taxon>
        <taxon>Diptera</taxon>
        <taxon>Brachycera</taxon>
        <taxon>Muscomorpha</taxon>
        <taxon>Ephydroidea</taxon>
        <taxon>Drosophilidae</taxon>
        <taxon>Drosophila</taxon>
        <taxon>Sophophora</taxon>
    </lineage>
</organism>
<evidence type="ECO:0000313" key="1">
    <source>
        <dbReference type="EMBL" id="EDX18067.1"/>
    </source>
</evidence>
<name>B4R5R7_DROSI</name>
<dbReference type="HOGENOM" id="CLU_1620788_0_0_1"/>
<gene>
    <name evidence="1" type="primary">Dsim\GD15759</name>
    <name evidence="1" type="ORF">Dsim_GD15759</name>
</gene>
<evidence type="ECO:0000313" key="2">
    <source>
        <dbReference type="Proteomes" id="UP000000304"/>
    </source>
</evidence>
<keyword evidence="2" id="KW-1185">Reference proteome</keyword>
<reference evidence="1 2" key="1">
    <citation type="journal article" date="2007" name="Nature">
        <title>Evolution of genes and genomes on the Drosophila phylogeny.</title>
        <authorList>
            <consortium name="Drosophila 12 Genomes Consortium"/>
            <person name="Clark A.G."/>
            <person name="Eisen M.B."/>
            <person name="Smith D.R."/>
            <person name="Bergman C.M."/>
            <person name="Oliver B."/>
            <person name="Markow T.A."/>
            <person name="Kaufman T.C."/>
            <person name="Kellis M."/>
            <person name="Gelbart W."/>
            <person name="Iyer V.N."/>
            <person name="Pollard D.A."/>
            <person name="Sackton T.B."/>
            <person name="Larracuente A.M."/>
            <person name="Singh N.D."/>
            <person name="Abad J.P."/>
            <person name="Abt D.N."/>
            <person name="Adryan B."/>
            <person name="Aguade M."/>
            <person name="Akashi H."/>
            <person name="Anderson W.W."/>
            <person name="Aquadro C.F."/>
            <person name="Ardell D.H."/>
            <person name="Arguello R."/>
            <person name="Artieri C.G."/>
            <person name="Barbash D.A."/>
            <person name="Barker D."/>
            <person name="Barsanti P."/>
            <person name="Batterham P."/>
            <person name="Batzoglou S."/>
            <person name="Begun D."/>
            <person name="Bhutkar A."/>
            <person name="Blanco E."/>
            <person name="Bosak S.A."/>
            <person name="Bradley R.K."/>
            <person name="Brand A.D."/>
            <person name="Brent M.R."/>
            <person name="Brooks A.N."/>
            <person name="Brown R.H."/>
            <person name="Butlin R.K."/>
            <person name="Caggese C."/>
            <person name="Calvi B.R."/>
            <person name="Bernardo de Carvalho A."/>
            <person name="Caspi A."/>
            <person name="Castrezana S."/>
            <person name="Celniker S.E."/>
            <person name="Chang J.L."/>
            <person name="Chapple C."/>
            <person name="Chatterji S."/>
            <person name="Chinwalla A."/>
            <person name="Civetta A."/>
            <person name="Clifton S.W."/>
            <person name="Comeron J.M."/>
            <person name="Costello J.C."/>
            <person name="Coyne J.A."/>
            <person name="Daub J."/>
            <person name="David R.G."/>
            <person name="Delcher A.L."/>
            <person name="Delehaunty K."/>
            <person name="Do C.B."/>
            <person name="Ebling H."/>
            <person name="Edwards K."/>
            <person name="Eickbush T."/>
            <person name="Evans J.D."/>
            <person name="Filipski A."/>
            <person name="Findeiss S."/>
            <person name="Freyhult E."/>
            <person name="Fulton L."/>
            <person name="Fulton R."/>
            <person name="Garcia A.C."/>
            <person name="Gardiner A."/>
            <person name="Garfield D.A."/>
            <person name="Garvin B.E."/>
            <person name="Gibson G."/>
            <person name="Gilbert D."/>
            <person name="Gnerre S."/>
            <person name="Godfrey J."/>
            <person name="Good R."/>
            <person name="Gotea V."/>
            <person name="Gravely B."/>
            <person name="Greenberg A.J."/>
            <person name="Griffiths-Jones S."/>
            <person name="Gross S."/>
            <person name="Guigo R."/>
            <person name="Gustafson E.A."/>
            <person name="Haerty W."/>
            <person name="Hahn M.W."/>
            <person name="Halligan D.L."/>
            <person name="Halpern A.L."/>
            <person name="Halter G.M."/>
            <person name="Han M.V."/>
            <person name="Heger A."/>
            <person name="Hillier L."/>
            <person name="Hinrichs A.S."/>
            <person name="Holmes I."/>
            <person name="Hoskins R.A."/>
            <person name="Hubisz M.J."/>
            <person name="Hultmark D."/>
            <person name="Huntley M.A."/>
            <person name="Jaffe D.B."/>
            <person name="Jagadeeshan S."/>
            <person name="Jeck W.R."/>
            <person name="Johnson J."/>
            <person name="Jones C.D."/>
            <person name="Jordan W.C."/>
            <person name="Karpen G.H."/>
            <person name="Kataoka E."/>
            <person name="Keightley P.D."/>
            <person name="Kheradpour P."/>
            <person name="Kirkness E.F."/>
            <person name="Koerich L.B."/>
            <person name="Kristiansen K."/>
            <person name="Kudrna D."/>
            <person name="Kulathinal R.J."/>
            <person name="Kumar S."/>
            <person name="Kwok R."/>
            <person name="Lander E."/>
            <person name="Langley C.H."/>
            <person name="Lapoint R."/>
            <person name="Lazzaro B.P."/>
            <person name="Lee S.J."/>
            <person name="Levesque L."/>
            <person name="Li R."/>
            <person name="Lin C.F."/>
            <person name="Lin M.F."/>
            <person name="Lindblad-Toh K."/>
            <person name="Llopart A."/>
            <person name="Long M."/>
            <person name="Low L."/>
            <person name="Lozovsky E."/>
            <person name="Lu J."/>
            <person name="Luo M."/>
            <person name="Machado C.A."/>
            <person name="Makalowski W."/>
            <person name="Marzo M."/>
            <person name="Matsuda M."/>
            <person name="Matzkin L."/>
            <person name="McAllister B."/>
            <person name="McBride C.S."/>
            <person name="McKernan B."/>
            <person name="McKernan K."/>
            <person name="Mendez-Lago M."/>
            <person name="Minx P."/>
            <person name="Mollenhauer M.U."/>
            <person name="Montooth K."/>
            <person name="Mount S.M."/>
            <person name="Mu X."/>
            <person name="Myers E."/>
            <person name="Negre B."/>
            <person name="Newfeld S."/>
            <person name="Nielsen R."/>
            <person name="Noor M.A."/>
            <person name="O'Grady P."/>
            <person name="Pachter L."/>
            <person name="Papaceit M."/>
            <person name="Parisi M.J."/>
            <person name="Parisi M."/>
            <person name="Parts L."/>
            <person name="Pedersen J.S."/>
            <person name="Pesole G."/>
            <person name="Phillippy A.M."/>
            <person name="Ponting C.P."/>
            <person name="Pop M."/>
            <person name="Porcelli D."/>
            <person name="Powell J.R."/>
            <person name="Prohaska S."/>
            <person name="Pruitt K."/>
            <person name="Puig M."/>
            <person name="Quesneville H."/>
            <person name="Ram K.R."/>
            <person name="Rand D."/>
            <person name="Rasmussen M.D."/>
            <person name="Reed L.K."/>
            <person name="Reenan R."/>
            <person name="Reily A."/>
            <person name="Remington K.A."/>
            <person name="Rieger T.T."/>
            <person name="Ritchie M.G."/>
            <person name="Robin C."/>
            <person name="Rogers Y.H."/>
            <person name="Rohde C."/>
            <person name="Rozas J."/>
            <person name="Rubenfield M.J."/>
            <person name="Ruiz A."/>
            <person name="Russo S."/>
            <person name="Salzberg S.L."/>
            <person name="Sanchez-Gracia A."/>
            <person name="Saranga D.J."/>
            <person name="Sato H."/>
            <person name="Schaeffer S.W."/>
            <person name="Schatz M.C."/>
            <person name="Schlenke T."/>
            <person name="Schwartz R."/>
            <person name="Segarra C."/>
            <person name="Singh R.S."/>
            <person name="Sirot L."/>
            <person name="Sirota M."/>
            <person name="Sisneros N.B."/>
            <person name="Smith C.D."/>
            <person name="Smith T.F."/>
            <person name="Spieth J."/>
            <person name="Stage D.E."/>
            <person name="Stark A."/>
            <person name="Stephan W."/>
            <person name="Strausberg R.L."/>
            <person name="Strempel S."/>
            <person name="Sturgill D."/>
            <person name="Sutton G."/>
            <person name="Sutton G.G."/>
            <person name="Tao W."/>
            <person name="Teichmann S."/>
            <person name="Tobari Y.N."/>
            <person name="Tomimura Y."/>
            <person name="Tsolas J.M."/>
            <person name="Valente V.L."/>
            <person name="Venter E."/>
            <person name="Venter J.C."/>
            <person name="Vicario S."/>
            <person name="Vieira F.G."/>
            <person name="Vilella A.J."/>
            <person name="Villasante A."/>
            <person name="Walenz B."/>
            <person name="Wang J."/>
            <person name="Wasserman M."/>
            <person name="Watts T."/>
            <person name="Wilson D."/>
            <person name="Wilson R.K."/>
            <person name="Wing R.A."/>
            <person name="Wolfner M.F."/>
            <person name="Wong A."/>
            <person name="Wong G.K."/>
            <person name="Wu C.I."/>
            <person name="Wu G."/>
            <person name="Yamamoto D."/>
            <person name="Yang H.P."/>
            <person name="Yang S.P."/>
            <person name="Yorke J.A."/>
            <person name="Yoshida K."/>
            <person name="Zdobnov E."/>
            <person name="Zhang P."/>
            <person name="Zhang Y."/>
            <person name="Zimin A.V."/>
            <person name="Baldwin J."/>
            <person name="Abdouelleil A."/>
            <person name="Abdulkadir J."/>
            <person name="Abebe A."/>
            <person name="Abera B."/>
            <person name="Abreu J."/>
            <person name="Acer S.C."/>
            <person name="Aftuck L."/>
            <person name="Alexander A."/>
            <person name="An P."/>
            <person name="Anderson E."/>
            <person name="Anderson S."/>
            <person name="Arachi H."/>
            <person name="Azer M."/>
            <person name="Bachantsang P."/>
            <person name="Barry A."/>
            <person name="Bayul T."/>
            <person name="Berlin A."/>
            <person name="Bessette D."/>
            <person name="Bloom T."/>
            <person name="Blye J."/>
            <person name="Boguslavskiy L."/>
            <person name="Bonnet C."/>
            <person name="Boukhgalter B."/>
            <person name="Bourzgui I."/>
            <person name="Brown A."/>
            <person name="Cahill P."/>
            <person name="Channer S."/>
            <person name="Cheshatsang Y."/>
            <person name="Chuda L."/>
            <person name="Citroen M."/>
            <person name="Collymore A."/>
            <person name="Cooke P."/>
            <person name="Costello M."/>
            <person name="D'Aco K."/>
            <person name="Daza R."/>
            <person name="De Haan G."/>
            <person name="DeGray S."/>
            <person name="DeMaso C."/>
            <person name="Dhargay N."/>
            <person name="Dooley K."/>
            <person name="Dooley E."/>
            <person name="Doricent M."/>
            <person name="Dorje P."/>
            <person name="Dorjee K."/>
            <person name="Dupes A."/>
            <person name="Elong R."/>
            <person name="Falk J."/>
            <person name="Farina A."/>
            <person name="Faro S."/>
            <person name="Ferguson D."/>
            <person name="Fisher S."/>
            <person name="Foley C.D."/>
            <person name="Franke A."/>
            <person name="Friedrich D."/>
            <person name="Gadbois L."/>
            <person name="Gearin G."/>
            <person name="Gearin C.R."/>
            <person name="Giannoukos G."/>
            <person name="Goode T."/>
            <person name="Graham J."/>
            <person name="Grandbois E."/>
            <person name="Grewal S."/>
            <person name="Gyaltsen K."/>
            <person name="Hafez N."/>
            <person name="Hagos B."/>
            <person name="Hall J."/>
            <person name="Henson C."/>
            <person name="Hollinger A."/>
            <person name="Honan T."/>
            <person name="Huard M.D."/>
            <person name="Hughes L."/>
            <person name="Hurhula B."/>
            <person name="Husby M.E."/>
            <person name="Kamat A."/>
            <person name="Kanga B."/>
            <person name="Kashin S."/>
            <person name="Khazanovich D."/>
            <person name="Kisner P."/>
            <person name="Lance K."/>
            <person name="Lara M."/>
            <person name="Lee W."/>
            <person name="Lennon N."/>
            <person name="Letendre F."/>
            <person name="LeVine R."/>
            <person name="Lipovsky A."/>
            <person name="Liu X."/>
            <person name="Liu J."/>
            <person name="Liu S."/>
            <person name="Lokyitsang T."/>
            <person name="Lokyitsang Y."/>
            <person name="Lubonja R."/>
            <person name="Lui A."/>
            <person name="MacDonald P."/>
            <person name="Magnisalis V."/>
            <person name="Maru K."/>
            <person name="Matthews C."/>
            <person name="McCusker W."/>
            <person name="McDonough S."/>
            <person name="Mehta T."/>
            <person name="Meldrim J."/>
            <person name="Meneus L."/>
            <person name="Mihai O."/>
            <person name="Mihalev A."/>
            <person name="Mihova T."/>
            <person name="Mittelman R."/>
            <person name="Mlenga V."/>
            <person name="Montmayeur A."/>
            <person name="Mulrain L."/>
            <person name="Navidi A."/>
            <person name="Naylor J."/>
            <person name="Negash T."/>
            <person name="Nguyen T."/>
            <person name="Nguyen N."/>
            <person name="Nicol R."/>
            <person name="Norbu C."/>
            <person name="Norbu N."/>
            <person name="Novod N."/>
            <person name="O'Neill B."/>
            <person name="Osman S."/>
            <person name="Markiewicz E."/>
            <person name="Oyono O.L."/>
            <person name="Patti C."/>
            <person name="Phunkhang P."/>
            <person name="Pierre F."/>
            <person name="Priest M."/>
            <person name="Raghuraman S."/>
            <person name="Rege F."/>
            <person name="Reyes R."/>
            <person name="Rise C."/>
            <person name="Rogov P."/>
            <person name="Ross K."/>
            <person name="Ryan E."/>
            <person name="Settipalli S."/>
            <person name="Shea T."/>
            <person name="Sherpa N."/>
            <person name="Shi L."/>
            <person name="Shih D."/>
            <person name="Sparrow T."/>
            <person name="Spaulding J."/>
            <person name="Stalker J."/>
            <person name="Stange-Thomann N."/>
            <person name="Stavropoulos S."/>
            <person name="Stone C."/>
            <person name="Strader C."/>
            <person name="Tesfaye S."/>
            <person name="Thomson T."/>
            <person name="Thoulutsang Y."/>
            <person name="Thoulutsang D."/>
            <person name="Topham K."/>
            <person name="Topping I."/>
            <person name="Tsamla T."/>
            <person name="Vassiliev H."/>
            <person name="Vo A."/>
            <person name="Wangchuk T."/>
            <person name="Wangdi T."/>
            <person name="Weiand M."/>
            <person name="Wilkinson J."/>
            <person name="Wilson A."/>
            <person name="Yadav S."/>
            <person name="Young G."/>
            <person name="Yu Q."/>
            <person name="Zembek L."/>
            <person name="Zhong D."/>
            <person name="Zimmer A."/>
            <person name="Zwirko Z."/>
            <person name="Jaffe D.B."/>
            <person name="Alvarez P."/>
            <person name="Brockman W."/>
            <person name="Butler J."/>
            <person name="Chin C."/>
            <person name="Gnerre S."/>
            <person name="Grabherr M."/>
            <person name="Kleber M."/>
            <person name="Mauceli E."/>
            <person name="MacCallum I."/>
        </authorList>
    </citation>
    <scope>NUCLEOTIDE SEQUENCE [LARGE SCALE GENOMIC DNA]</scope>
    <source>
        <strain evidence="2">white501</strain>
    </source>
</reference>
<protein>
    <submittedName>
        <fullName evidence="1">GD15759</fullName>
    </submittedName>
</protein>